<dbReference type="RefSeq" id="WP_189481580.1">
    <property type="nucleotide sequence ID" value="NZ_BMYR01000004.1"/>
</dbReference>
<name>A0ABQ2WKD8_9ALTE</name>
<evidence type="ECO:0000313" key="1">
    <source>
        <dbReference type="EMBL" id="GGW57754.1"/>
    </source>
</evidence>
<dbReference type="EMBL" id="BMYR01000004">
    <property type="protein sequence ID" value="GGW57754.1"/>
    <property type="molecule type" value="Genomic_DNA"/>
</dbReference>
<accession>A0ABQ2WKD8</accession>
<comment type="caution">
    <text evidence="1">The sequence shown here is derived from an EMBL/GenBank/DDBJ whole genome shotgun (WGS) entry which is preliminary data.</text>
</comment>
<organism evidence="1 2">
    <name type="scientific">Alishewanella tabrizica</name>
    <dbReference type="NCBI Taxonomy" id="671278"/>
    <lineage>
        <taxon>Bacteria</taxon>
        <taxon>Pseudomonadati</taxon>
        <taxon>Pseudomonadota</taxon>
        <taxon>Gammaproteobacteria</taxon>
        <taxon>Alteromonadales</taxon>
        <taxon>Alteromonadaceae</taxon>
        <taxon>Alishewanella</taxon>
    </lineage>
</organism>
<dbReference type="Proteomes" id="UP000634667">
    <property type="component" value="Unassembled WGS sequence"/>
</dbReference>
<keyword evidence="2" id="KW-1185">Reference proteome</keyword>
<reference evidence="2" key="1">
    <citation type="journal article" date="2019" name="Int. J. Syst. Evol. Microbiol.">
        <title>The Global Catalogue of Microorganisms (GCM) 10K type strain sequencing project: providing services to taxonomists for standard genome sequencing and annotation.</title>
        <authorList>
            <consortium name="The Broad Institute Genomics Platform"/>
            <consortium name="The Broad Institute Genome Sequencing Center for Infectious Disease"/>
            <person name="Wu L."/>
            <person name="Ma J."/>
        </authorList>
    </citation>
    <scope>NUCLEOTIDE SEQUENCE [LARGE SCALE GENOMIC DNA]</scope>
    <source>
        <strain evidence="2">KCTC 23723</strain>
    </source>
</reference>
<sequence>MNIDCPHCDTTNKVEFAENIHCHKCYKSFAGFSYRKYKTSFIASGAILLVGAWGGQKIDREYFESQRYPSAAIYEIISFCSTSQRSSINRTTQAQLIKKCSCALDKTIPEVNQKHLNIKSMKFLESFAKNLNSCK</sequence>
<gene>
    <name evidence="1" type="ORF">GCM10008111_12340</name>
</gene>
<protein>
    <submittedName>
        <fullName evidence="1">Uncharacterized protein</fullName>
    </submittedName>
</protein>
<evidence type="ECO:0000313" key="2">
    <source>
        <dbReference type="Proteomes" id="UP000634667"/>
    </source>
</evidence>
<proteinExistence type="predicted"/>